<evidence type="ECO:0008006" key="3">
    <source>
        <dbReference type="Google" id="ProtNLM"/>
    </source>
</evidence>
<evidence type="ECO:0000313" key="1">
    <source>
        <dbReference type="EMBL" id="GJT50887.1"/>
    </source>
</evidence>
<gene>
    <name evidence="1" type="ORF">Tco_0977044</name>
</gene>
<proteinExistence type="predicted"/>
<dbReference type="Proteomes" id="UP001151760">
    <property type="component" value="Unassembled WGS sequence"/>
</dbReference>
<dbReference type="PANTHER" id="PTHR33223">
    <property type="entry name" value="CCHC-TYPE DOMAIN-CONTAINING PROTEIN"/>
    <property type="match status" value="1"/>
</dbReference>
<sequence length="334" mass="38511">MFQQHHGESLSEAWTRFKDLLQKVPHHGIDLWLQVQIFYDHVNPVTRRTIDQSASGKLRDLNPKESWAILEDLALFDNESWNNPRDFAKPVKAITLPQDVPSTSNRHLIELENQVQRLMESHLAPTQPTQVNKITTSCEICSGPHDTQIYMENPEQAFVEYASSRTDEAGGKWYTFKPEQNNLGDTYNPSWKSHPNLRWRQPQNSQNNFSNRFQPNGSILNRPFNNRPQNFNNQSSIEGLVYEFMASQDARLTRFEADFKRQQSEMTNKIDIMLKAISDQIEGTLPSDTVKNPKLGTHPVLSARSYPTMDPQCSTQIYNSINTMTIQPKQPKKP</sequence>
<name>A0ABQ5EJH1_9ASTR</name>
<dbReference type="PANTHER" id="PTHR33223:SF11">
    <property type="entry name" value="ELEMENT PROTEIN, PUTATIVE-RELATED"/>
    <property type="match status" value="1"/>
</dbReference>
<reference evidence="1" key="1">
    <citation type="journal article" date="2022" name="Int. J. Mol. Sci.">
        <title>Draft Genome of Tanacetum Coccineum: Genomic Comparison of Closely Related Tanacetum-Family Plants.</title>
        <authorList>
            <person name="Yamashiro T."/>
            <person name="Shiraishi A."/>
            <person name="Nakayama K."/>
            <person name="Satake H."/>
        </authorList>
    </citation>
    <scope>NUCLEOTIDE SEQUENCE</scope>
</reference>
<organism evidence="1 2">
    <name type="scientific">Tanacetum coccineum</name>
    <dbReference type="NCBI Taxonomy" id="301880"/>
    <lineage>
        <taxon>Eukaryota</taxon>
        <taxon>Viridiplantae</taxon>
        <taxon>Streptophyta</taxon>
        <taxon>Embryophyta</taxon>
        <taxon>Tracheophyta</taxon>
        <taxon>Spermatophyta</taxon>
        <taxon>Magnoliopsida</taxon>
        <taxon>eudicotyledons</taxon>
        <taxon>Gunneridae</taxon>
        <taxon>Pentapetalae</taxon>
        <taxon>asterids</taxon>
        <taxon>campanulids</taxon>
        <taxon>Asterales</taxon>
        <taxon>Asteraceae</taxon>
        <taxon>Asteroideae</taxon>
        <taxon>Anthemideae</taxon>
        <taxon>Anthemidinae</taxon>
        <taxon>Tanacetum</taxon>
    </lineage>
</organism>
<dbReference type="EMBL" id="BQNB010016359">
    <property type="protein sequence ID" value="GJT50887.1"/>
    <property type="molecule type" value="Genomic_DNA"/>
</dbReference>
<protein>
    <recommendedName>
        <fullName evidence="3">MAK10-like protein</fullName>
    </recommendedName>
</protein>
<accession>A0ABQ5EJH1</accession>
<reference evidence="1" key="2">
    <citation type="submission" date="2022-01" db="EMBL/GenBank/DDBJ databases">
        <authorList>
            <person name="Yamashiro T."/>
            <person name="Shiraishi A."/>
            <person name="Satake H."/>
            <person name="Nakayama K."/>
        </authorList>
    </citation>
    <scope>NUCLEOTIDE SEQUENCE</scope>
</reference>
<keyword evidence="2" id="KW-1185">Reference proteome</keyword>
<evidence type="ECO:0000313" key="2">
    <source>
        <dbReference type="Proteomes" id="UP001151760"/>
    </source>
</evidence>
<comment type="caution">
    <text evidence="1">The sequence shown here is derived from an EMBL/GenBank/DDBJ whole genome shotgun (WGS) entry which is preliminary data.</text>
</comment>